<dbReference type="Pfam" id="PF08881">
    <property type="entry name" value="CVNH"/>
    <property type="match status" value="1"/>
</dbReference>
<name>A0A0U1LK55_TALIS</name>
<proteinExistence type="predicted"/>
<evidence type="ECO:0000256" key="1">
    <source>
        <dbReference type="SAM" id="SignalP"/>
    </source>
</evidence>
<feature type="signal peptide" evidence="1">
    <location>
        <begin position="1"/>
        <end position="19"/>
    </location>
</feature>
<accession>A0A0U1LK55</accession>
<evidence type="ECO:0000259" key="2">
    <source>
        <dbReference type="Pfam" id="PF08881"/>
    </source>
</evidence>
<reference evidence="3 4" key="1">
    <citation type="submission" date="2015-04" db="EMBL/GenBank/DDBJ databases">
        <authorList>
            <person name="Syromyatnikov M.Y."/>
            <person name="Popov V.N."/>
        </authorList>
    </citation>
    <scope>NUCLEOTIDE SEQUENCE [LARGE SCALE GENOMIC DNA]</scope>
    <source>
        <strain evidence="3">WF-38-12</strain>
    </source>
</reference>
<evidence type="ECO:0000313" key="4">
    <source>
        <dbReference type="Proteomes" id="UP000054383"/>
    </source>
</evidence>
<keyword evidence="4" id="KW-1185">Reference proteome</keyword>
<feature type="domain" description="Cyanovirin-N" evidence="2">
    <location>
        <begin position="22"/>
        <end position="119"/>
    </location>
</feature>
<feature type="chain" id="PRO_5006711030" description="Cyanovirin-N domain-containing protein" evidence="1">
    <location>
        <begin position="20"/>
        <end position="122"/>
    </location>
</feature>
<keyword evidence="1" id="KW-0732">Signal</keyword>
<dbReference type="SUPFAM" id="SSF51322">
    <property type="entry name" value="Cyanovirin-N"/>
    <property type="match status" value="1"/>
</dbReference>
<dbReference type="Gene3D" id="2.30.60.10">
    <property type="entry name" value="Cyanovirin-N"/>
    <property type="match status" value="1"/>
</dbReference>
<evidence type="ECO:0000313" key="3">
    <source>
        <dbReference type="EMBL" id="CRG83404.1"/>
    </source>
</evidence>
<organism evidence="3 4">
    <name type="scientific">Talaromyces islandicus</name>
    <name type="common">Penicillium islandicum</name>
    <dbReference type="NCBI Taxonomy" id="28573"/>
    <lineage>
        <taxon>Eukaryota</taxon>
        <taxon>Fungi</taxon>
        <taxon>Dikarya</taxon>
        <taxon>Ascomycota</taxon>
        <taxon>Pezizomycotina</taxon>
        <taxon>Eurotiomycetes</taxon>
        <taxon>Eurotiomycetidae</taxon>
        <taxon>Eurotiales</taxon>
        <taxon>Trichocomaceae</taxon>
        <taxon>Talaromyces</taxon>
        <taxon>Talaromyces sect. Islandici</taxon>
    </lineage>
</organism>
<protein>
    <recommendedName>
        <fullName evidence="2">Cyanovirin-N domain-containing protein</fullName>
    </recommendedName>
</protein>
<dbReference type="AlphaFoldDB" id="A0A0U1LK55"/>
<dbReference type="Proteomes" id="UP000054383">
    <property type="component" value="Unassembled WGS sequence"/>
</dbReference>
<dbReference type="OrthoDB" id="4247351at2759"/>
<sequence>MQFSALLAAAATLLATASAGGFSKSCTSCRLGSSNTLYGCLCTNDAGKEIYNIVDLNKCMVNVNGQLIARANGDFGPSCTADGQNDQYTPCWTCGNGSGTDQSCPTLDDFLSNQNGALVCDV</sequence>
<dbReference type="EMBL" id="CVMT01000001">
    <property type="protein sequence ID" value="CRG83404.1"/>
    <property type="molecule type" value="Genomic_DNA"/>
</dbReference>
<gene>
    <name evidence="3" type="ORF">PISL3812_00755</name>
</gene>
<dbReference type="InterPro" id="IPR036673">
    <property type="entry name" value="Cyanovirin-N_sf"/>
</dbReference>
<dbReference type="InterPro" id="IPR011058">
    <property type="entry name" value="Cyanovirin-N"/>
</dbReference>